<sequence>MIASEVLYAEFDIDKGSTLRASFPTAPDELDKTVLRTPEFFADMMLPEGVHNREQDYTVFFIHKDSTVKYCLSVVKTLHDATVRRGARVKAVAICSDHHFCIAFKDILTIAIDKLFALGSNESAASATDVLQSLYDVINAVDVSGVTNLQQSEVEVRLLKRTMCAKPLGGAVHTSDESLVYTTHASWGNESIPLKIKLCNTQDQHEEGSLIDLIAKFGDQTMQIYNAVLTGSRIIMLGYGLPAGKVCNYVLSTSALLCPPLLGLIHRQHPYANLTDLAFLSVPGYIAGVTNPMFKGRKEWWDVHCDLATGEILASVPPEKDDAESIDHDFIAEVMDGIEAGFSESWVRCMFEEYTRQNIVDIAMGEASFVDQDAQGKRTALNNKRITKWARTENFERYVKARDQALPTTPAFDAKARGTDLKRHLRTLMHEKVPDDAQVERIYVDFVTLLNTEDEFKELLSYIPRSKGGLHVVAQGLFHRSISVKYNTIVLLKRLESFDSTKEFVHALNPFVATMYSQLLTTVFEPKG</sequence>
<dbReference type="GO" id="GO:0051666">
    <property type="term" value="P:actin cortical patch localization"/>
    <property type="evidence" value="ECO:0007669"/>
    <property type="project" value="TreeGrafter"/>
</dbReference>
<evidence type="ECO:0000313" key="2">
    <source>
        <dbReference type="EMBL" id="ETW08955.1"/>
    </source>
</evidence>
<dbReference type="Pfam" id="PF07792">
    <property type="entry name" value="Afi1"/>
    <property type="match status" value="1"/>
</dbReference>
<proteinExistence type="predicted"/>
<dbReference type="GeneID" id="20078485"/>
<dbReference type="InterPro" id="IPR037516">
    <property type="entry name" value="Tripartite_DENN"/>
</dbReference>
<reference evidence="2" key="1">
    <citation type="submission" date="2013-12" db="EMBL/GenBank/DDBJ databases">
        <title>The Genome Sequence of Aphanomyces invadans NJM9701.</title>
        <authorList>
            <consortium name="The Broad Institute Genomics Platform"/>
            <person name="Russ C."/>
            <person name="Tyler B."/>
            <person name="van West P."/>
            <person name="Dieguez-Uribeondo J."/>
            <person name="Young S.K."/>
            <person name="Zeng Q."/>
            <person name="Gargeya S."/>
            <person name="Fitzgerald M."/>
            <person name="Abouelleil A."/>
            <person name="Alvarado L."/>
            <person name="Chapman S.B."/>
            <person name="Gainer-Dewar J."/>
            <person name="Goldberg J."/>
            <person name="Griggs A."/>
            <person name="Gujja S."/>
            <person name="Hansen M."/>
            <person name="Howarth C."/>
            <person name="Imamovic A."/>
            <person name="Ireland A."/>
            <person name="Larimer J."/>
            <person name="McCowan C."/>
            <person name="Murphy C."/>
            <person name="Pearson M."/>
            <person name="Poon T.W."/>
            <person name="Priest M."/>
            <person name="Roberts A."/>
            <person name="Saif S."/>
            <person name="Shea T."/>
            <person name="Sykes S."/>
            <person name="Wortman J."/>
            <person name="Nusbaum C."/>
            <person name="Birren B."/>
        </authorList>
    </citation>
    <scope>NUCLEOTIDE SEQUENCE [LARGE SCALE GENOMIC DNA]</scope>
    <source>
        <strain evidence="2">NJM9701</strain>
    </source>
</reference>
<name>A0A024USN9_9STRA</name>
<feature type="domain" description="UDENN" evidence="1">
    <location>
        <begin position="4"/>
        <end position="411"/>
    </location>
</feature>
<dbReference type="EMBL" id="KI913953">
    <property type="protein sequence ID" value="ETW08955.1"/>
    <property type="molecule type" value="Genomic_DNA"/>
</dbReference>
<dbReference type="Pfam" id="PF08616">
    <property type="entry name" value="SPA"/>
    <property type="match status" value="1"/>
</dbReference>
<dbReference type="RefSeq" id="XP_008862760.1">
    <property type="nucleotide sequence ID" value="XM_008864538.1"/>
</dbReference>
<protein>
    <recommendedName>
        <fullName evidence="1">UDENN domain-containing protein</fullName>
    </recommendedName>
</protein>
<evidence type="ECO:0000259" key="1">
    <source>
        <dbReference type="PROSITE" id="PS50211"/>
    </source>
</evidence>
<dbReference type="InterPro" id="IPR012860">
    <property type="entry name" value="Afi1_N"/>
</dbReference>
<dbReference type="AlphaFoldDB" id="A0A024USN9"/>
<dbReference type="PANTHER" id="PTHR28245">
    <property type="entry name" value="ARF3-INTERACTING PROTEIN 1"/>
    <property type="match status" value="1"/>
</dbReference>
<accession>A0A024USN9</accession>
<dbReference type="OrthoDB" id="66409at2759"/>
<organism evidence="2">
    <name type="scientific">Aphanomyces invadans</name>
    <dbReference type="NCBI Taxonomy" id="157072"/>
    <lineage>
        <taxon>Eukaryota</taxon>
        <taxon>Sar</taxon>
        <taxon>Stramenopiles</taxon>
        <taxon>Oomycota</taxon>
        <taxon>Saprolegniomycetes</taxon>
        <taxon>Saprolegniales</taxon>
        <taxon>Verrucalvaceae</taxon>
        <taxon>Aphanomyces</taxon>
    </lineage>
</organism>
<dbReference type="GO" id="GO:0005886">
    <property type="term" value="C:plasma membrane"/>
    <property type="evidence" value="ECO:0007669"/>
    <property type="project" value="TreeGrafter"/>
</dbReference>
<dbReference type="PROSITE" id="PS50211">
    <property type="entry name" value="DENN"/>
    <property type="match status" value="1"/>
</dbReference>
<dbReference type="InterPro" id="IPR052809">
    <property type="entry name" value="Actin_polarity_regulatory"/>
</dbReference>
<gene>
    <name evidence="2" type="ORF">H310_01435</name>
</gene>
<dbReference type="PANTHER" id="PTHR28245:SF1">
    <property type="entry name" value="ARF3-INTERACTING PROTEIN 1"/>
    <property type="match status" value="1"/>
</dbReference>
<dbReference type="STRING" id="157072.A0A024USN9"/>
<dbReference type="VEuPathDB" id="FungiDB:H310_01435"/>
<dbReference type="eggNOG" id="ENOG502QQUZ">
    <property type="taxonomic scope" value="Eukaryota"/>
</dbReference>